<keyword evidence="4" id="KW-1185">Reference proteome</keyword>
<protein>
    <recommendedName>
        <fullName evidence="5">DUF3613 domain-containing protein</fullName>
    </recommendedName>
</protein>
<feature type="chain" id="PRO_5046901636" description="DUF3613 domain-containing protein" evidence="2">
    <location>
        <begin position="25"/>
        <end position="114"/>
    </location>
</feature>
<feature type="region of interest" description="Disordered" evidence="1">
    <location>
        <begin position="77"/>
        <end position="100"/>
    </location>
</feature>
<dbReference type="Proteomes" id="UP001212042">
    <property type="component" value="Unassembled WGS sequence"/>
</dbReference>
<accession>A0ABT4XBU6</accession>
<proteinExistence type="predicted"/>
<evidence type="ECO:0008006" key="5">
    <source>
        <dbReference type="Google" id="ProtNLM"/>
    </source>
</evidence>
<keyword evidence="2" id="KW-0732">Signal</keyword>
<organism evidence="3 4">
    <name type="scientific">Pseudomonas aestuarii</name>
    <dbReference type="NCBI Taxonomy" id="3018340"/>
    <lineage>
        <taxon>Bacteria</taxon>
        <taxon>Pseudomonadati</taxon>
        <taxon>Pseudomonadota</taxon>
        <taxon>Gammaproteobacteria</taxon>
        <taxon>Pseudomonadales</taxon>
        <taxon>Pseudomonadaceae</taxon>
        <taxon>Pseudomonas</taxon>
    </lineage>
</organism>
<gene>
    <name evidence="3" type="ORF">PH586_04415</name>
</gene>
<comment type="caution">
    <text evidence="3">The sequence shown here is derived from an EMBL/GenBank/DDBJ whole genome shotgun (WGS) entry which is preliminary data.</text>
</comment>
<feature type="signal peptide" evidence="2">
    <location>
        <begin position="1"/>
        <end position="24"/>
    </location>
</feature>
<dbReference type="RefSeq" id="WP_271346562.1">
    <property type="nucleotide sequence ID" value="NZ_JAQJZJ010000002.1"/>
</dbReference>
<sequence length="114" mass="12567">MKFIVGTTALTALLIGASVTSAQAGETVGVWFKQAPQVILAEGGSARLLRHQQHMEGLTSQPAESYDGERFVQRIKEQPTAAGSAREQQEPMMQSQEPRYKSLIEWDRALFGPH</sequence>
<evidence type="ECO:0000313" key="3">
    <source>
        <dbReference type="EMBL" id="MDA7085633.1"/>
    </source>
</evidence>
<name>A0ABT4XBU6_9PSED</name>
<evidence type="ECO:0000256" key="1">
    <source>
        <dbReference type="SAM" id="MobiDB-lite"/>
    </source>
</evidence>
<evidence type="ECO:0000313" key="4">
    <source>
        <dbReference type="Proteomes" id="UP001212042"/>
    </source>
</evidence>
<reference evidence="3 4" key="1">
    <citation type="submission" date="2023-01" db="EMBL/GenBank/DDBJ databases">
        <title>Pseudomonas SA3-5T sp. nov., isolated from tidal flat sediment.</title>
        <authorList>
            <person name="Kim H.S."/>
            <person name="Kim J.-S."/>
            <person name="Suh M.K."/>
            <person name="Eom M.K."/>
            <person name="Lee J.-S."/>
        </authorList>
    </citation>
    <scope>NUCLEOTIDE SEQUENCE [LARGE SCALE GENOMIC DNA]</scope>
    <source>
        <strain evidence="3 4">SA3-5</strain>
    </source>
</reference>
<evidence type="ECO:0000256" key="2">
    <source>
        <dbReference type="SAM" id="SignalP"/>
    </source>
</evidence>
<dbReference type="EMBL" id="JAQJZJ010000002">
    <property type="protein sequence ID" value="MDA7085633.1"/>
    <property type="molecule type" value="Genomic_DNA"/>
</dbReference>